<sequence length="132" mass="14347">MAINKNSVKVTARLGRQEAEIFDALPGKSQAEKVRFLIRLAAAKAADQAGQDELIERIKTEVFSARPAAPATESQASADALSAAEARKIFHQIFHLLSLNFYCLQSGGIEAARDKNSMSNSIGERVLKGEFQ</sequence>
<keyword evidence="2" id="KW-1185">Reference proteome</keyword>
<organism evidence="1 2">
    <name type="scientific">Oxalobacter vibrioformis</name>
    <dbReference type="NCBI Taxonomy" id="933080"/>
    <lineage>
        <taxon>Bacteria</taxon>
        <taxon>Pseudomonadati</taxon>
        <taxon>Pseudomonadota</taxon>
        <taxon>Betaproteobacteria</taxon>
        <taxon>Burkholderiales</taxon>
        <taxon>Oxalobacteraceae</taxon>
        <taxon>Oxalobacter</taxon>
    </lineage>
</organism>
<dbReference type="AlphaFoldDB" id="A0A9E9M109"/>
<evidence type="ECO:0000313" key="1">
    <source>
        <dbReference type="EMBL" id="WAW10863.1"/>
    </source>
</evidence>
<accession>A0A9E9M109</accession>
<dbReference type="EMBL" id="CP098242">
    <property type="protein sequence ID" value="WAW10863.1"/>
    <property type="molecule type" value="Genomic_DNA"/>
</dbReference>
<reference evidence="1" key="1">
    <citation type="journal article" date="2022" name="Front. Microbiol.">
        <title>New perspectives on an old grouping: The genomic and phenotypic variability of Oxalobacter formigenes and the implications for calcium oxalate stone prevention.</title>
        <authorList>
            <person name="Chmiel J.A."/>
            <person name="Carr C."/>
            <person name="Stuivenberg G.A."/>
            <person name="Venema R."/>
            <person name="Chanyi R.M."/>
            <person name="Al K.F."/>
            <person name="Giguere D."/>
            <person name="Say H."/>
            <person name="Akouris P.P."/>
            <person name="Dominguez Romero S.A."/>
            <person name="Kwong A."/>
            <person name="Tai V."/>
            <person name="Koval S.F."/>
            <person name="Razvi H."/>
            <person name="Bjazevic J."/>
            <person name="Burton J.P."/>
        </authorList>
    </citation>
    <scope>NUCLEOTIDE SEQUENCE</scope>
    <source>
        <strain evidence="1">WoOx3</strain>
    </source>
</reference>
<dbReference type="Proteomes" id="UP001156215">
    <property type="component" value="Chromosome"/>
</dbReference>
<gene>
    <name evidence="1" type="ORF">NB640_04245</name>
</gene>
<evidence type="ECO:0000313" key="2">
    <source>
        <dbReference type="Proteomes" id="UP001156215"/>
    </source>
</evidence>
<name>A0A9E9M109_9BURK</name>
<dbReference type="KEGG" id="ovb:NB640_04245"/>
<dbReference type="RefSeq" id="WP_269309930.1">
    <property type="nucleotide sequence ID" value="NZ_CP098242.1"/>
</dbReference>
<proteinExistence type="predicted"/>
<protein>
    <submittedName>
        <fullName evidence="1">Uncharacterized protein</fullName>
    </submittedName>
</protein>